<keyword evidence="3" id="KW-0732">Signal</keyword>
<dbReference type="AlphaFoldDB" id="A0A8E2DJN0"/>
<gene>
    <name evidence="4" type="ORF">OBBRIDRAFT_819229</name>
</gene>
<organism evidence="4 5">
    <name type="scientific">Obba rivulosa</name>
    <dbReference type="NCBI Taxonomy" id="1052685"/>
    <lineage>
        <taxon>Eukaryota</taxon>
        <taxon>Fungi</taxon>
        <taxon>Dikarya</taxon>
        <taxon>Basidiomycota</taxon>
        <taxon>Agaricomycotina</taxon>
        <taxon>Agaricomycetes</taxon>
        <taxon>Polyporales</taxon>
        <taxon>Gelatoporiaceae</taxon>
        <taxon>Obba</taxon>
    </lineage>
</organism>
<feature type="transmembrane region" description="Helical" evidence="2">
    <location>
        <begin position="92"/>
        <end position="114"/>
    </location>
</feature>
<evidence type="ECO:0000256" key="1">
    <source>
        <dbReference type="SAM" id="MobiDB-lite"/>
    </source>
</evidence>
<feature type="transmembrane region" description="Helical" evidence="2">
    <location>
        <begin position="58"/>
        <end position="80"/>
    </location>
</feature>
<evidence type="ECO:0000313" key="5">
    <source>
        <dbReference type="Proteomes" id="UP000250043"/>
    </source>
</evidence>
<keyword evidence="2" id="KW-1133">Transmembrane helix</keyword>
<evidence type="ECO:0000313" key="4">
    <source>
        <dbReference type="EMBL" id="OCH90580.1"/>
    </source>
</evidence>
<feature type="transmembrane region" description="Helical" evidence="2">
    <location>
        <begin position="219"/>
        <end position="243"/>
    </location>
</feature>
<feature type="region of interest" description="Disordered" evidence="1">
    <location>
        <begin position="365"/>
        <end position="396"/>
    </location>
</feature>
<feature type="transmembrane region" description="Helical" evidence="2">
    <location>
        <begin position="153"/>
        <end position="175"/>
    </location>
</feature>
<sequence length="564" mass="62899">MSRETRNMTLHNVLLILSFFVTYVATQNISSNSANDTSAYPLDPILQYRPNFARSVPVQILFIGIVFTLAAVLLIHLLFTAQYHWPLAPVNFVLQMSSVTTLVVSCVATINVIMSTVSSQSRQWPYMLDYIAVNIPPLTPGADLDDSWTTPGLAAWLLMNAAVGMLIQLTHIQFLTLLYPSSLERRLIYALLGPLAVASAAMHVVRIRSDTKTTDIAFAIQNICNATLSLLFTMSLLLWGLLVNRKQAWRTDGGTANFGVGAITLAIISTVTTFLYIPTKEQYEWMPGLIWAVILWQSFLGWWWWVGAGMGVGEVDDLLRREEKRRRKRSLQMARRQIRRERAQTILRGVSEAFGVRRRNTVQHSDADGEESVRVTPVLSRRSASEPCDGRVASPTVVSSSASTTISASTVGTPLAASTRARLARLVNHRVWHAVHGFFLYLRHAHLTAARAQAVEHVERINQVYGPEGQPQVGRGWGIGHLGWDLGIRGWRGAESVEMQSYTKDSDDSTVEGVEEGVVRVPNGEEKGQEPNPTRDYGAAPQPPRSVWWWGPLAQWRLQDTTVY</sequence>
<evidence type="ECO:0000256" key="2">
    <source>
        <dbReference type="SAM" id="Phobius"/>
    </source>
</evidence>
<keyword evidence="2" id="KW-0472">Membrane</keyword>
<protein>
    <submittedName>
        <fullName evidence="4">Uncharacterized protein</fullName>
    </submittedName>
</protein>
<dbReference type="OrthoDB" id="3357304at2759"/>
<reference evidence="4 5" key="1">
    <citation type="submission" date="2016-07" db="EMBL/GenBank/DDBJ databases">
        <title>Draft genome of the white-rot fungus Obba rivulosa 3A-2.</title>
        <authorList>
            <consortium name="DOE Joint Genome Institute"/>
            <person name="Miettinen O."/>
            <person name="Riley R."/>
            <person name="Acob R."/>
            <person name="Barry K."/>
            <person name="Cullen D."/>
            <person name="De Vries R."/>
            <person name="Hainaut M."/>
            <person name="Hatakka A."/>
            <person name="Henrissat B."/>
            <person name="Hilden K."/>
            <person name="Kuo R."/>
            <person name="Labutti K."/>
            <person name="Lipzen A."/>
            <person name="Makela M.R."/>
            <person name="Sandor L."/>
            <person name="Spatafora J.W."/>
            <person name="Grigoriev I.V."/>
            <person name="Hibbett D.S."/>
        </authorList>
    </citation>
    <scope>NUCLEOTIDE SEQUENCE [LARGE SCALE GENOMIC DNA]</scope>
    <source>
        <strain evidence="4 5">3A-2</strain>
    </source>
</reference>
<feature type="signal peptide" evidence="3">
    <location>
        <begin position="1"/>
        <end position="26"/>
    </location>
</feature>
<keyword evidence="5" id="KW-1185">Reference proteome</keyword>
<evidence type="ECO:0000256" key="3">
    <source>
        <dbReference type="SAM" id="SignalP"/>
    </source>
</evidence>
<dbReference type="EMBL" id="KV722401">
    <property type="protein sequence ID" value="OCH90580.1"/>
    <property type="molecule type" value="Genomic_DNA"/>
</dbReference>
<feature type="transmembrane region" description="Helical" evidence="2">
    <location>
        <begin position="255"/>
        <end position="277"/>
    </location>
</feature>
<feature type="transmembrane region" description="Helical" evidence="2">
    <location>
        <begin position="187"/>
        <end position="207"/>
    </location>
</feature>
<feature type="region of interest" description="Disordered" evidence="1">
    <location>
        <begin position="519"/>
        <end position="543"/>
    </location>
</feature>
<name>A0A8E2DJN0_9APHY</name>
<feature type="transmembrane region" description="Helical" evidence="2">
    <location>
        <begin position="289"/>
        <end position="319"/>
    </location>
</feature>
<feature type="chain" id="PRO_5034057837" evidence="3">
    <location>
        <begin position="27"/>
        <end position="564"/>
    </location>
</feature>
<dbReference type="Proteomes" id="UP000250043">
    <property type="component" value="Unassembled WGS sequence"/>
</dbReference>
<keyword evidence="2" id="KW-0812">Transmembrane</keyword>
<accession>A0A8E2DJN0</accession>
<proteinExistence type="predicted"/>